<protein>
    <submittedName>
        <fullName evidence="1">Uncharacterized protein</fullName>
    </submittedName>
</protein>
<dbReference type="EMBL" id="NFEZ01000004">
    <property type="protein sequence ID" value="PLT46508.1"/>
    <property type="molecule type" value="Genomic_DNA"/>
</dbReference>
<proteinExistence type="predicted"/>
<evidence type="ECO:0000313" key="2">
    <source>
        <dbReference type="Proteomes" id="UP000234789"/>
    </source>
</evidence>
<dbReference type="RefSeq" id="WP_153783833.1">
    <property type="nucleotide sequence ID" value="NZ_NFEZ01000004.1"/>
</dbReference>
<evidence type="ECO:0000313" key="1">
    <source>
        <dbReference type="EMBL" id="PLT46508.1"/>
    </source>
</evidence>
<gene>
    <name evidence="1" type="ORF">B8V81_4939</name>
</gene>
<keyword evidence="2" id="KW-1185">Reference proteome</keyword>
<sequence>MRERARACSKIRLDAPSHPAAAAPFRADSPSASAARRSLVFSAAT</sequence>
<comment type="caution">
    <text evidence="1">The sequence shown here is derived from an EMBL/GenBank/DDBJ whole genome shotgun (WGS) entry which is preliminary data.</text>
</comment>
<organism evidence="1 2">
    <name type="scientific">Paenibacillus pasadenensis</name>
    <dbReference type="NCBI Taxonomy" id="217090"/>
    <lineage>
        <taxon>Bacteria</taxon>
        <taxon>Bacillati</taxon>
        <taxon>Bacillota</taxon>
        <taxon>Bacilli</taxon>
        <taxon>Bacillales</taxon>
        <taxon>Paenibacillaceae</taxon>
        <taxon>Paenibacillus</taxon>
    </lineage>
</organism>
<accession>A0A2N5N855</accession>
<name>A0A2N5N855_9BACL</name>
<dbReference type="AlphaFoldDB" id="A0A2N5N855"/>
<reference evidence="1 2" key="1">
    <citation type="submission" date="2017-05" db="EMBL/GenBank/DDBJ databases">
        <title>Functional genome analysis of Paenibacillus pasadenensis strain R16: insights on endophytic life style and antifungal activity.</title>
        <authorList>
            <person name="Passera A."/>
            <person name="Marcolungo L."/>
            <person name="Casati P."/>
            <person name="Brasca M."/>
            <person name="Quaglino F."/>
            <person name="Delledonne M."/>
        </authorList>
    </citation>
    <scope>NUCLEOTIDE SEQUENCE [LARGE SCALE GENOMIC DNA]</scope>
    <source>
        <strain evidence="1 2">R16</strain>
    </source>
</reference>
<dbReference type="Proteomes" id="UP000234789">
    <property type="component" value="Unassembled WGS sequence"/>
</dbReference>